<evidence type="ECO:0000313" key="3">
    <source>
        <dbReference type="Proteomes" id="UP000004221"/>
    </source>
</evidence>
<gene>
    <name evidence="2" type="ORF">NITHO_370017</name>
</gene>
<keyword evidence="1" id="KW-0812">Transmembrane</keyword>
<sequence>MSYVAIGQGAYYLATAFWSMVSMRSFQWVTGPKTDVWLVRTVALLLMVIGTVLTVAGFRKQTGPESPLLGTGSAATLAGIDIVYAAKGRISRIYFLDALVELGFLVAWAWAALFRPADGEPDR</sequence>
<dbReference type="Proteomes" id="UP000004221">
    <property type="component" value="Unassembled WGS sequence"/>
</dbReference>
<feature type="transmembrane region" description="Helical" evidence="1">
    <location>
        <begin position="6"/>
        <end position="25"/>
    </location>
</feature>
<protein>
    <submittedName>
        <fullName evidence="2">Uncharacterized protein</fullName>
    </submittedName>
</protein>
<name>I4EIY3_9BACT</name>
<feature type="transmembrane region" description="Helical" evidence="1">
    <location>
        <begin position="93"/>
        <end position="113"/>
    </location>
</feature>
<evidence type="ECO:0000256" key="1">
    <source>
        <dbReference type="SAM" id="Phobius"/>
    </source>
</evidence>
<feature type="transmembrane region" description="Helical" evidence="1">
    <location>
        <begin position="68"/>
        <end position="86"/>
    </location>
</feature>
<organism evidence="2 3">
    <name type="scientific">Nitrolancea hollandica Lb</name>
    <dbReference type="NCBI Taxonomy" id="1129897"/>
    <lineage>
        <taxon>Bacteria</taxon>
        <taxon>Pseudomonadati</taxon>
        <taxon>Thermomicrobiota</taxon>
        <taxon>Thermomicrobia</taxon>
        <taxon>Sphaerobacterales</taxon>
        <taxon>Sphaerobacterineae</taxon>
        <taxon>Sphaerobacteraceae</taxon>
        <taxon>Nitrolancea</taxon>
    </lineage>
</organism>
<dbReference type="AlphaFoldDB" id="I4EIY3"/>
<keyword evidence="1" id="KW-1133">Transmembrane helix</keyword>
<accession>I4EIY3</accession>
<dbReference type="RefSeq" id="WP_008478950.1">
    <property type="nucleotide sequence ID" value="NZ_CAGS01000301.1"/>
</dbReference>
<feature type="transmembrane region" description="Helical" evidence="1">
    <location>
        <begin position="37"/>
        <end position="56"/>
    </location>
</feature>
<proteinExistence type="predicted"/>
<evidence type="ECO:0000313" key="2">
    <source>
        <dbReference type="EMBL" id="CCF84645.1"/>
    </source>
</evidence>
<keyword evidence="1" id="KW-0472">Membrane</keyword>
<reference evidence="2 3" key="1">
    <citation type="journal article" date="2012" name="ISME J.">
        <title>Nitrification expanded: discovery, physiology and genomics of a nitrite-oxidizing bacterium from the phylum Chloroflexi.</title>
        <authorList>
            <person name="Sorokin D.Y."/>
            <person name="Lucker S."/>
            <person name="Vejmelkova D."/>
            <person name="Kostrikina N.A."/>
            <person name="Kleerebezem R."/>
            <person name="Rijpstra W.I."/>
            <person name="Damste J.S."/>
            <person name="Le Paslier D."/>
            <person name="Muyzer G."/>
            <person name="Wagner M."/>
            <person name="van Loosdrecht M.C."/>
            <person name="Daims H."/>
        </authorList>
    </citation>
    <scope>NUCLEOTIDE SEQUENCE [LARGE SCALE GENOMIC DNA]</scope>
    <source>
        <strain evidence="3">none</strain>
    </source>
</reference>
<dbReference type="OrthoDB" id="799809at2"/>
<dbReference type="EMBL" id="CAGS01000301">
    <property type="protein sequence ID" value="CCF84645.1"/>
    <property type="molecule type" value="Genomic_DNA"/>
</dbReference>
<comment type="caution">
    <text evidence="2">The sequence shown here is derived from an EMBL/GenBank/DDBJ whole genome shotgun (WGS) entry which is preliminary data.</text>
</comment>
<keyword evidence="3" id="KW-1185">Reference proteome</keyword>